<evidence type="ECO:0000256" key="3">
    <source>
        <dbReference type="ARBA" id="ARBA00023004"/>
    </source>
</evidence>
<feature type="domain" description="4Fe-4S ferredoxin-type" evidence="6">
    <location>
        <begin position="127"/>
        <end position="150"/>
    </location>
</feature>
<reference evidence="7 8" key="1">
    <citation type="submission" date="2020-01" db="EMBL/GenBank/DDBJ databases">
        <title>Whole-genome sequence of Heliobacterium undosum DSM 13378.</title>
        <authorList>
            <person name="Kyndt J.A."/>
            <person name="Meyer T.E."/>
        </authorList>
    </citation>
    <scope>NUCLEOTIDE SEQUENCE [LARGE SCALE GENOMIC DNA]</scope>
    <source>
        <strain evidence="7 8">DSM 13378</strain>
    </source>
</reference>
<keyword evidence="4" id="KW-0411">Iron-sulfur</keyword>
<name>A0A845L2G9_9FIRM</name>
<sequence>MTERLQPRRPPFDVTSCRGSASCAGDAPGRGGGCPHMILDPGDLAGRISVLLRRRLNAHQSHSAHNVLRVALSGCPNSCSQPQIRDFGLQARSPVEITESPCLYCGACIDACPERFVELTDAGPRFSDDCLSCGRCVKACPSGTLRNGAPGWTLLAGGKLGRIPRLAVPIGHYLDDDDVMERIEAILTAYLDADEGEEAEKDDTERRTAQRARVNPRKPGERLRTWLDRTKWAANLPAVTGKVLAEQTTDLRGKQKTSLG</sequence>
<dbReference type="SUPFAM" id="SSF54862">
    <property type="entry name" value="4Fe-4S ferredoxins"/>
    <property type="match status" value="1"/>
</dbReference>
<dbReference type="GO" id="GO:0046872">
    <property type="term" value="F:metal ion binding"/>
    <property type="evidence" value="ECO:0007669"/>
    <property type="project" value="UniProtKB-KW"/>
</dbReference>
<dbReference type="Proteomes" id="UP000463470">
    <property type="component" value="Unassembled WGS sequence"/>
</dbReference>
<evidence type="ECO:0000256" key="5">
    <source>
        <dbReference type="SAM" id="MobiDB-lite"/>
    </source>
</evidence>
<dbReference type="PROSITE" id="PS00198">
    <property type="entry name" value="4FE4S_FER_1"/>
    <property type="match status" value="1"/>
</dbReference>
<dbReference type="GO" id="GO:0020037">
    <property type="term" value="F:heme binding"/>
    <property type="evidence" value="ECO:0007669"/>
    <property type="project" value="InterPro"/>
</dbReference>
<evidence type="ECO:0000313" key="8">
    <source>
        <dbReference type="Proteomes" id="UP000463470"/>
    </source>
</evidence>
<dbReference type="GO" id="GO:0051539">
    <property type="term" value="F:4 iron, 4 sulfur cluster binding"/>
    <property type="evidence" value="ECO:0007669"/>
    <property type="project" value="UniProtKB-KW"/>
</dbReference>
<accession>A0A845L2G9</accession>
<dbReference type="InterPro" id="IPR017896">
    <property type="entry name" value="4Fe4S_Fe-S-bd"/>
</dbReference>
<dbReference type="Pfam" id="PF00037">
    <property type="entry name" value="Fer4"/>
    <property type="match status" value="1"/>
</dbReference>
<keyword evidence="8" id="KW-1185">Reference proteome</keyword>
<evidence type="ECO:0000256" key="4">
    <source>
        <dbReference type="ARBA" id="ARBA00023014"/>
    </source>
</evidence>
<dbReference type="PROSITE" id="PS51379">
    <property type="entry name" value="4FE4S_FER_2"/>
    <property type="match status" value="2"/>
</dbReference>
<protein>
    <recommendedName>
        <fullName evidence="6">4Fe-4S ferredoxin-type domain-containing protein</fullName>
    </recommendedName>
</protein>
<evidence type="ECO:0000259" key="6">
    <source>
        <dbReference type="PROSITE" id="PS51379"/>
    </source>
</evidence>
<feature type="domain" description="4Fe-4S ferredoxin-type" evidence="6">
    <location>
        <begin position="93"/>
        <end position="122"/>
    </location>
</feature>
<keyword evidence="2" id="KW-0479">Metal-binding</keyword>
<dbReference type="GO" id="GO:0016491">
    <property type="term" value="F:oxidoreductase activity"/>
    <property type="evidence" value="ECO:0007669"/>
    <property type="project" value="InterPro"/>
</dbReference>
<evidence type="ECO:0000256" key="1">
    <source>
        <dbReference type="ARBA" id="ARBA00022485"/>
    </source>
</evidence>
<dbReference type="AlphaFoldDB" id="A0A845L2G9"/>
<dbReference type="InterPro" id="IPR045854">
    <property type="entry name" value="NO2/SO3_Rdtase_4Fe4S_sf"/>
</dbReference>
<proteinExistence type="predicted"/>
<evidence type="ECO:0000256" key="2">
    <source>
        <dbReference type="ARBA" id="ARBA00022723"/>
    </source>
</evidence>
<dbReference type="RefSeq" id="WP_161256394.1">
    <property type="nucleotide sequence ID" value="NZ_WXEY01000004.1"/>
</dbReference>
<feature type="region of interest" description="Disordered" evidence="5">
    <location>
        <begin position="195"/>
        <end position="220"/>
    </location>
</feature>
<dbReference type="InterPro" id="IPR006066">
    <property type="entry name" value="NO2/SO3_Rdtase_FeS/sirohaem_BS"/>
</dbReference>
<dbReference type="SUPFAM" id="SSF56014">
    <property type="entry name" value="Nitrite and sulphite reductase 4Fe-4S domain-like"/>
    <property type="match status" value="1"/>
</dbReference>
<organism evidence="7 8">
    <name type="scientific">Heliomicrobium undosum</name>
    <dbReference type="NCBI Taxonomy" id="121734"/>
    <lineage>
        <taxon>Bacteria</taxon>
        <taxon>Bacillati</taxon>
        <taxon>Bacillota</taxon>
        <taxon>Clostridia</taxon>
        <taxon>Eubacteriales</taxon>
        <taxon>Heliobacteriaceae</taxon>
        <taxon>Heliomicrobium</taxon>
    </lineage>
</organism>
<dbReference type="Gene3D" id="3.30.413.10">
    <property type="entry name" value="Sulfite Reductase Hemoprotein, domain 1"/>
    <property type="match status" value="1"/>
</dbReference>
<comment type="caution">
    <text evidence="7">The sequence shown here is derived from an EMBL/GenBank/DDBJ whole genome shotgun (WGS) entry which is preliminary data.</text>
</comment>
<dbReference type="PROSITE" id="PS00365">
    <property type="entry name" value="NIR_SIR"/>
    <property type="match status" value="1"/>
</dbReference>
<gene>
    <name evidence="7" type="ORF">GTO91_06105</name>
</gene>
<keyword evidence="3" id="KW-0408">Iron</keyword>
<dbReference type="Gene3D" id="3.30.70.20">
    <property type="match status" value="1"/>
</dbReference>
<keyword evidence="1" id="KW-0004">4Fe-4S</keyword>
<evidence type="ECO:0000313" key="7">
    <source>
        <dbReference type="EMBL" id="MZP29279.1"/>
    </source>
</evidence>
<dbReference type="InterPro" id="IPR006067">
    <property type="entry name" value="NO2/SO3_Rdtase_4Fe4S_dom"/>
</dbReference>
<dbReference type="EMBL" id="WXEY01000004">
    <property type="protein sequence ID" value="MZP29279.1"/>
    <property type="molecule type" value="Genomic_DNA"/>
</dbReference>
<dbReference type="Pfam" id="PF01077">
    <property type="entry name" value="NIR_SIR"/>
    <property type="match status" value="1"/>
</dbReference>
<dbReference type="InterPro" id="IPR017900">
    <property type="entry name" value="4Fe4S_Fe_S_CS"/>
</dbReference>
<dbReference type="OrthoDB" id="9800558at2"/>